<dbReference type="InterPro" id="IPR046496">
    <property type="entry name" value="DUF6589"/>
</dbReference>
<dbReference type="Proteomes" id="UP001152795">
    <property type="component" value="Unassembled WGS sequence"/>
</dbReference>
<reference evidence="1" key="1">
    <citation type="submission" date="2020-04" db="EMBL/GenBank/DDBJ databases">
        <authorList>
            <person name="Alioto T."/>
            <person name="Alioto T."/>
            <person name="Gomez Garrido J."/>
        </authorList>
    </citation>
    <scope>NUCLEOTIDE SEQUENCE</scope>
    <source>
        <strain evidence="1">A484AB</strain>
    </source>
</reference>
<sequence length="909" mass="103853">MRPLVKKIVNVREGFECSKKKLYSERCTAYTKRMGKDDADDVWPTARKSLFQADCGVKNPSCPAMTLLKTRLVSTETVSGSTKEKGSESLSVSSVEVIINYPNSTKRIRLPDNACAVGRQLAVGNAKSFAASVMKHGDFQDAVYEETCSVVQKELQNLCSLSHPSLLRKTTSSDLASFDWKNMNAELVERTPRFHQLITSSVNNPSHTRNVNKKESALVPPMCDAACQLISIFNGDMNATRRVKSVILKKDGLKKIGFKRLSALNNCMGYNSTSRMFDSFGEDFDKKLKMWKKEVEADDEREKDLLSTQGAVQVNTNNQELDKHREEMHPGYSFTGDNVDIRCKPRQMTAKNQNKDHHMYQYVAFKNRISPNHLPNDQVTMNVDKVPLTTFLPNAAEQSMLVDEFVFLVGQIWAKHIPALAWFKEHLPDQIQHVYMKETKQKTEKVNLGVLQKNEQYEAEMIDLLDWIHKYVPGHSENDAASKPVKVLSGGDYLTFERHKEAQSAMQDARTPSTRMEGLIPKTEDFHTQAEWTKVIWNHLYSTSSARDVGTLYAARNAIDARNVSCDPDKNFYASSEFLDKVMDAYLIVGALDFFGMESVDDEPSKNKNEGLAGNFDEREYVISSITRFIEEHVVHQIPEVVSPPETKELQCRVCGKKYVRPHALRAHEVKIHDIVIEEPTVSSATKDPKQVDHLYNYTHQLLIMLLLRADHNDAIKFGDGARVIRLYKYYMLFFKVSRCPKYAYAMLHLQTQVNCLLTPRLAHSLVWNRFVNHQGKADTNHPMDLEIEHDNKFFKNDCHSYRGEFTDKTVNRIGRSTESSEKIAKNFDHTTSVKRPSGRHTRLSTDEDVKALVEHVSSAEVFKNIPGRAHSAFPNISHNLLEQIPMDKLHKWMKESLKKFSKKHFYKI</sequence>
<dbReference type="OrthoDB" id="5952546at2759"/>
<accession>A0A7D9HJU0</accession>
<keyword evidence="2" id="KW-1185">Reference proteome</keyword>
<dbReference type="PROSITE" id="PS00028">
    <property type="entry name" value="ZINC_FINGER_C2H2_1"/>
    <property type="match status" value="1"/>
</dbReference>
<protein>
    <submittedName>
        <fullName evidence="1">Uncharacterized protein LOC111324048</fullName>
    </submittedName>
</protein>
<evidence type="ECO:0000313" key="2">
    <source>
        <dbReference type="Proteomes" id="UP001152795"/>
    </source>
</evidence>
<gene>
    <name evidence="1" type="ORF">PACLA_8A055276</name>
</gene>
<dbReference type="AlphaFoldDB" id="A0A7D9HJU0"/>
<dbReference type="PROSITE" id="PS50157">
    <property type="entry name" value="ZINC_FINGER_C2H2_2"/>
    <property type="match status" value="1"/>
</dbReference>
<organism evidence="1 2">
    <name type="scientific">Paramuricea clavata</name>
    <name type="common">Red gorgonian</name>
    <name type="synonym">Violescent sea-whip</name>
    <dbReference type="NCBI Taxonomy" id="317549"/>
    <lineage>
        <taxon>Eukaryota</taxon>
        <taxon>Metazoa</taxon>
        <taxon>Cnidaria</taxon>
        <taxon>Anthozoa</taxon>
        <taxon>Octocorallia</taxon>
        <taxon>Malacalcyonacea</taxon>
        <taxon>Plexauridae</taxon>
        <taxon>Paramuricea</taxon>
    </lineage>
</organism>
<dbReference type="InterPro" id="IPR013087">
    <property type="entry name" value="Znf_C2H2_type"/>
</dbReference>
<dbReference type="Pfam" id="PF20231">
    <property type="entry name" value="DUF6589"/>
    <property type="match status" value="1"/>
</dbReference>
<comment type="caution">
    <text evidence="1">The sequence shown here is derived from an EMBL/GenBank/DDBJ whole genome shotgun (WGS) entry which is preliminary data.</text>
</comment>
<dbReference type="EMBL" id="CACRXK020000705">
    <property type="protein sequence ID" value="CAB3984183.1"/>
    <property type="molecule type" value="Genomic_DNA"/>
</dbReference>
<evidence type="ECO:0000313" key="1">
    <source>
        <dbReference type="EMBL" id="CAB3984183.1"/>
    </source>
</evidence>
<proteinExistence type="predicted"/>
<name>A0A7D9HJU0_PARCT</name>